<dbReference type="GO" id="GO:0051213">
    <property type="term" value="F:dioxygenase activity"/>
    <property type="evidence" value="ECO:0007669"/>
    <property type="project" value="UniProtKB-KW"/>
</dbReference>
<reference evidence="7 8" key="1">
    <citation type="submission" date="2024-02" db="EMBL/GenBank/DDBJ databases">
        <title>Roseibium algae sp. nov., isolated from marine alga (Grateloupia sp.), showing potential in myo-inositol conversion.</title>
        <authorList>
            <person name="Wang Y."/>
        </authorList>
    </citation>
    <scope>NUCLEOTIDE SEQUENCE [LARGE SCALE GENOMIC DNA]</scope>
    <source>
        <strain evidence="7 8">H3510</strain>
    </source>
</reference>
<organism evidence="7 8">
    <name type="scientific">Roseibium algae</name>
    <dbReference type="NCBI Taxonomy" id="3123038"/>
    <lineage>
        <taxon>Bacteria</taxon>
        <taxon>Pseudomonadati</taxon>
        <taxon>Pseudomonadota</taxon>
        <taxon>Alphaproteobacteria</taxon>
        <taxon>Hyphomicrobiales</taxon>
        <taxon>Stappiaceae</taxon>
        <taxon>Roseibium</taxon>
    </lineage>
</organism>
<dbReference type="EMBL" id="JBAKIA010000007">
    <property type="protein sequence ID" value="MEJ8475024.1"/>
    <property type="molecule type" value="Genomic_DNA"/>
</dbReference>
<dbReference type="SUPFAM" id="SSF53213">
    <property type="entry name" value="LigB-like"/>
    <property type="match status" value="1"/>
</dbReference>
<sequence length="277" mass="29990">MTGSRKITDRAENKQTGAVAPLFLAHGSPMLALSDIPARRFLLKLARDLPNIRGIVILSPHWETRGQRVSAAGKLKTIHDFRGFPPDLYEIQYPAEANADLVSLVMDQLRGSKIAAREDASWGLDHGAWVPLSLVYPELSVPVVELSVPFGSTPETIHALGRGLAPLAMQGIQIIGSGSTTHNLREIAPEGSEPAAWAVDFDAWVDEGLAAADISWFSDIEAVPGIRLAHPTEEHFLPLFFAMGAAGTNVPAELLHRSYSHGSLSMSYFRFPVAEAV</sequence>
<comment type="similarity">
    <text evidence="2">Belongs to the DODA-type extradiol aromatic ring-opening dioxygenase family.</text>
</comment>
<name>A0ABU8TLI2_9HYPH</name>
<evidence type="ECO:0000256" key="4">
    <source>
        <dbReference type="ARBA" id="ARBA00022833"/>
    </source>
</evidence>
<dbReference type="Pfam" id="PF02900">
    <property type="entry name" value="LigB"/>
    <property type="match status" value="1"/>
</dbReference>
<proteinExistence type="inferred from homology"/>
<dbReference type="PIRSF" id="PIRSF006157">
    <property type="entry name" value="Doxgns_DODA"/>
    <property type="match status" value="1"/>
</dbReference>
<evidence type="ECO:0000259" key="6">
    <source>
        <dbReference type="Pfam" id="PF02900"/>
    </source>
</evidence>
<gene>
    <name evidence="7" type="ORF">V6575_13075</name>
</gene>
<comment type="cofactor">
    <cofactor evidence="1">
        <name>Zn(2+)</name>
        <dbReference type="ChEBI" id="CHEBI:29105"/>
    </cofactor>
</comment>
<dbReference type="CDD" id="cd07363">
    <property type="entry name" value="45_DOPA_Dioxygenase"/>
    <property type="match status" value="1"/>
</dbReference>
<dbReference type="InterPro" id="IPR014436">
    <property type="entry name" value="Extradiol_dOase_DODA"/>
</dbReference>
<protein>
    <submittedName>
        <fullName evidence="7">Class III extradiol ring-cleavage dioxygenase</fullName>
        <ecNumber evidence="7">1.13.-.-</ecNumber>
    </submittedName>
</protein>
<dbReference type="RefSeq" id="WP_340274874.1">
    <property type="nucleotide sequence ID" value="NZ_JBAKIA010000007.1"/>
</dbReference>
<keyword evidence="4" id="KW-0862">Zinc</keyword>
<comment type="caution">
    <text evidence="7">The sequence shown here is derived from an EMBL/GenBank/DDBJ whole genome shotgun (WGS) entry which is preliminary data.</text>
</comment>
<keyword evidence="8" id="KW-1185">Reference proteome</keyword>
<evidence type="ECO:0000256" key="2">
    <source>
        <dbReference type="ARBA" id="ARBA00007581"/>
    </source>
</evidence>
<evidence type="ECO:0000313" key="7">
    <source>
        <dbReference type="EMBL" id="MEJ8475024.1"/>
    </source>
</evidence>
<dbReference type="Proteomes" id="UP001385499">
    <property type="component" value="Unassembled WGS sequence"/>
</dbReference>
<evidence type="ECO:0000256" key="5">
    <source>
        <dbReference type="ARBA" id="ARBA00023002"/>
    </source>
</evidence>
<evidence type="ECO:0000313" key="8">
    <source>
        <dbReference type="Proteomes" id="UP001385499"/>
    </source>
</evidence>
<dbReference type="EC" id="1.13.-.-" evidence="7"/>
<keyword evidence="5 7" id="KW-0560">Oxidoreductase</keyword>
<dbReference type="Gene3D" id="3.40.830.10">
    <property type="entry name" value="LigB-like"/>
    <property type="match status" value="1"/>
</dbReference>
<keyword evidence="7" id="KW-0223">Dioxygenase</keyword>
<keyword evidence="3" id="KW-0479">Metal-binding</keyword>
<evidence type="ECO:0000256" key="3">
    <source>
        <dbReference type="ARBA" id="ARBA00022723"/>
    </source>
</evidence>
<accession>A0ABU8TLI2</accession>
<feature type="domain" description="Extradiol ring-cleavage dioxygenase class III enzyme subunit B" evidence="6">
    <location>
        <begin position="51"/>
        <end position="264"/>
    </location>
</feature>
<dbReference type="PANTHER" id="PTHR30096:SF0">
    <property type="entry name" value="4,5-DOPA DIOXYGENASE EXTRADIOL-LIKE PROTEIN"/>
    <property type="match status" value="1"/>
</dbReference>
<dbReference type="InterPro" id="IPR004183">
    <property type="entry name" value="Xdiol_dOase_suB"/>
</dbReference>
<evidence type="ECO:0000256" key="1">
    <source>
        <dbReference type="ARBA" id="ARBA00001947"/>
    </source>
</evidence>
<dbReference type="PANTHER" id="PTHR30096">
    <property type="entry name" value="4,5-DOPA DIOXYGENASE EXTRADIOL-LIKE PROTEIN"/>
    <property type="match status" value="1"/>
</dbReference>